<dbReference type="Proteomes" id="UP000712157">
    <property type="component" value="Unassembled WGS sequence"/>
</dbReference>
<organism evidence="2 3">
    <name type="scientific">Diplocloster agilis</name>
    <dbReference type="NCBI Taxonomy" id="2850323"/>
    <lineage>
        <taxon>Bacteria</taxon>
        <taxon>Bacillati</taxon>
        <taxon>Bacillota</taxon>
        <taxon>Clostridia</taxon>
        <taxon>Lachnospirales</taxon>
        <taxon>Lachnospiraceae</taxon>
        <taxon>Diplocloster</taxon>
    </lineage>
</organism>
<protein>
    <submittedName>
        <fullName evidence="2">Sugar phosphate isomerase/epimerase</fullName>
    </submittedName>
</protein>
<dbReference type="RefSeq" id="WP_238721923.1">
    <property type="nucleotide sequence ID" value="NZ_JAHQCW010000019.1"/>
</dbReference>
<keyword evidence="2" id="KW-0413">Isomerase</keyword>
<evidence type="ECO:0000259" key="1">
    <source>
        <dbReference type="Pfam" id="PF01261"/>
    </source>
</evidence>
<keyword evidence="3" id="KW-1185">Reference proteome</keyword>
<sequence>MKFGIHYIYWQKDFSCVSYLPYVKKAKDAGFDALELGDALFFRISEKDVAELAAAARDADITLALGLDPPAGCSLTSGEEAHRKRGIAFYETAFERMEKLGIRAVGGNMLNAPFTPPYAAHQKREWEYARDSLKKIASAAEEYGMEIHVEIVNRYEGHIVNTAAQARKLLDEIGLPNAKMTLDSYHMNVEESSFTNAILTAGSRLGHFHLEENHRGLLGTGHLPLYEFRDALRQIGYTGILTMECLVRAGDELADGCRIWRDMTGWADEEELDRQAGESVRAMKYLFSEGRR</sequence>
<accession>A0A949NI76</accession>
<dbReference type="InterPro" id="IPR013022">
    <property type="entry name" value="Xyl_isomerase-like_TIM-brl"/>
</dbReference>
<dbReference type="GO" id="GO:0016853">
    <property type="term" value="F:isomerase activity"/>
    <property type="evidence" value="ECO:0007669"/>
    <property type="project" value="UniProtKB-KW"/>
</dbReference>
<evidence type="ECO:0000313" key="3">
    <source>
        <dbReference type="Proteomes" id="UP000712157"/>
    </source>
</evidence>
<dbReference type="PANTHER" id="PTHR12110">
    <property type="entry name" value="HYDROXYPYRUVATE ISOMERASE"/>
    <property type="match status" value="1"/>
</dbReference>
<proteinExistence type="predicted"/>
<dbReference type="InterPro" id="IPR036237">
    <property type="entry name" value="Xyl_isomerase-like_sf"/>
</dbReference>
<dbReference type="InterPro" id="IPR050312">
    <property type="entry name" value="IolE/XylAMocC-like"/>
</dbReference>
<dbReference type="PANTHER" id="PTHR12110:SF41">
    <property type="entry name" value="INOSOSE DEHYDRATASE"/>
    <property type="match status" value="1"/>
</dbReference>
<evidence type="ECO:0000313" key="2">
    <source>
        <dbReference type="EMBL" id="MBU9737340.1"/>
    </source>
</evidence>
<feature type="domain" description="Xylose isomerase-like TIM barrel" evidence="1">
    <location>
        <begin position="23"/>
        <end position="258"/>
    </location>
</feature>
<dbReference type="SUPFAM" id="SSF51658">
    <property type="entry name" value="Xylose isomerase-like"/>
    <property type="match status" value="1"/>
</dbReference>
<dbReference type="EMBL" id="JAHQCW010000019">
    <property type="protein sequence ID" value="MBU9737340.1"/>
    <property type="molecule type" value="Genomic_DNA"/>
</dbReference>
<reference evidence="2" key="1">
    <citation type="submission" date="2021-06" db="EMBL/GenBank/DDBJ databases">
        <title>Description of novel taxa of the family Lachnospiraceae.</title>
        <authorList>
            <person name="Chaplin A.V."/>
            <person name="Sokolova S.R."/>
            <person name="Pikina A.P."/>
            <person name="Korzhanova M."/>
            <person name="Belova V."/>
            <person name="Korostin D."/>
            <person name="Efimov B.A."/>
        </authorList>
    </citation>
    <scope>NUCLEOTIDE SEQUENCE</scope>
    <source>
        <strain evidence="2">ASD5720</strain>
    </source>
</reference>
<name>A0A949NI76_9FIRM</name>
<comment type="caution">
    <text evidence="2">The sequence shown here is derived from an EMBL/GenBank/DDBJ whole genome shotgun (WGS) entry which is preliminary data.</text>
</comment>
<dbReference type="Gene3D" id="3.20.20.150">
    <property type="entry name" value="Divalent-metal-dependent TIM barrel enzymes"/>
    <property type="match status" value="1"/>
</dbReference>
<dbReference type="Pfam" id="PF01261">
    <property type="entry name" value="AP_endonuc_2"/>
    <property type="match status" value="1"/>
</dbReference>
<gene>
    <name evidence="2" type="ORF">KTH89_12390</name>
</gene>
<dbReference type="AlphaFoldDB" id="A0A949NI76"/>